<dbReference type="SUPFAM" id="SSF64397">
    <property type="entry name" value="Hsp33 domain"/>
    <property type="match status" value="1"/>
</dbReference>
<dbReference type="Gene3D" id="1.10.287.480">
    <property type="entry name" value="helix hairpin bin"/>
    <property type="match status" value="1"/>
</dbReference>
<evidence type="ECO:0000313" key="3">
    <source>
        <dbReference type="Proteomes" id="UP000255192"/>
    </source>
</evidence>
<name>A0A378A0V2_KLEPN</name>
<proteinExistence type="predicted"/>
<feature type="region of interest" description="Disordered" evidence="1">
    <location>
        <begin position="55"/>
        <end position="76"/>
    </location>
</feature>
<dbReference type="Proteomes" id="UP000255192">
    <property type="component" value="Unassembled WGS sequence"/>
</dbReference>
<accession>A0A378A0V2</accession>
<dbReference type="AlphaFoldDB" id="A0A378A0V2"/>
<protein>
    <submittedName>
        <fullName evidence="2">33 kDa chaperonin (Heat shock protein 33) (HSP33)</fullName>
    </submittedName>
</protein>
<gene>
    <name evidence="2" type="primary">hslO</name>
    <name evidence="2" type="ORF">NCTC204_02453</name>
</gene>
<dbReference type="InterPro" id="IPR023212">
    <property type="entry name" value="Hsp33_helix_hairpin_bin_dom_sf"/>
</dbReference>
<organism evidence="2 3">
    <name type="scientific">Klebsiella pneumoniae</name>
    <dbReference type="NCBI Taxonomy" id="573"/>
    <lineage>
        <taxon>Bacteria</taxon>
        <taxon>Pseudomonadati</taxon>
        <taxon>Pseudomonadota</taxon>
        <taxon>Gammaproteobacteria</taxon>
        <taxon>Enterobacterales</taxon>
        <taxon>Enterobacteriaceae</taxon>
        <taxon>Klebsiella/Raoultella group</taxon>
        <taxon>Klebsiella</taxon>
        <taxon>Klebsiella pneumoniae complex</taxon>
    </lineage>
</organism>
<sequence>MLLQVMPAQDAQTADFEHLATLTETIKAEELFTLPANDCCGVCTMKKSHGLRPARAWSSSAPAPANAAPAAEDAAG</sequence>
<evidence type="ECO:0000256" key="1">
    <source>
        <dbReference type="SAM" id="MobiDB-lite"/>
    </source>
</evidence>
<keyword evidence="2" id="KW-0346">Stress response</keyword>
<dbReference type="GO" id="GO:0005737">
    <property type="term" value="C:cytoplasm"/>
    <property type="evidence" value="ECO:0007669"/>
    <property type="project" value="InterPro"/>
</dbReference>
<dbReference type="GO" id="GO:0051082">
    <property type="term" value="F:unfolded protein binding"/>
    <property type="evidence" value="ECO:0007669"/>
    <property type="project" value="InterPro"/>
</dbReference>
<dbReference type="GO" id="GO:0006457">
    <property type="term" value="P:protein folding"/>
    <property type="evidence" value="ECO:0007669"/>
    <property type="project" value="InterPro"/>
</dbReference>
<evidence type="ECO:0000313" key="2">
    <source>
        <dbReference type="EMBL" id="STU92867.1"/>
    </source>
</evidence>
<dbReference type="InterPro" id="IPR016153">
    <property type="entry name" value="Heat_shock_Hsp33_N"/>
</dbReference>
<dbReference type="EMBL" id="UGMD01000002">
    <property type="protein sequence ID" value="STU92867.1"/>
    <property type="molecule type" value="Genomic_DNA"/>
</dbReference>
<reference evidence="2 3" key="1">
    <citation type="submission" date="2018-06" db="EMBL/GenBank/DDBJ databases">
        <authorList>
            <consortium name="Pathogen Informatics"/>
            <person name="Doyle S."/>
        </authorList>
    </citation>
    <scope>NUCLEOTIDE SEQUENCE [LARGE SCALE GENOMIC DNA]</scope>
    <source>
        <strain evidence="2 3">NCTC204</strain>
    </source>
</reference>